<dbReference type="RefSeq" id="WP_305754904.1">
    <property type="nucleotide sequence ID" value="NZ_JAPCKK010000016.1"/>
</dbReference>
<feature type="transmembrane region" description="Helical" evidence="2">
    <location>
        <begin position="83"/>
        <end position="103"/>
    </location>
</feature>
<feature type="domain" description="VWFA" evidence="3">
    <location>
        <begin position="115"/>
        <end position="287"/>
    </location>
</feature>
<evidence type="ECO:0000256" key="1">
    <source>
        <dbReference type="SAM" id="MobiDB-lite"/>
    </source>
</evidence>
<proteinExistence type="predicted"/>
<dbReference type="PROSITE" id="PS50234">
    <property type="entry name" value="VWFA"/>
    <property type="match status" value="1"/>
</dbReference>
<reference evidence="4 5" key="1">
    <citation type="submission" date="2022-10" db="EMBL/GenBank/DDBJ databases">
        <title>Paenibacillus description and whole genome data of maize root bacterial community.</title>
        <authorList>
            <person name="Marton D."/>
            <person name="Farkas M."/>
            <person name="Cserhati M."/>
        </authorList>
    </citation>
    <scope>NUCLEOTIDE SEQUENCE [LARGE SCALE GENOMIC DNA]</scope>
    <source>
        <strain evidence="4 5">P96</strain>
    </source>
</reference>
<feature type="transmembrane region" description="Helical" evidence="2">
    <location>
        <begin position="369"/>
        <end position="392"/>
    </location>
</feature>
<evidence type="ECO:0000259" key="3">
    <source>
        <dbReference type="PROSITE" id="PS50234"/>
    </source>
</evidence>
<evidence type="ECO:0000313" key="4">
    <source>
        <dbReference type="EMBL" id="MDP4097293.1"/>
    </source>
</evidence>
<feature type="transmembrane region" description="Helical" evidence="2">
    <location>
        <begin position="39"/>
        <end position="63"/>
    </location>
</feature>
<dbReference type="PANTHER" id="PTHR10579">
    <property type="entry name" value="CALCIUM-ACTIVATED CHLORIDE CHANNEL REGULATOR"/>
    <property type="match status" value="1"/>
</dbReference>
<dbReference type="InterPro" id="IPR036465">
    <property type="entry name" value="vWFA_dom_sf"/>
</dbReference>
<protein>
    <submittedName>
        <fullName evidence="4">VWA domain-containing protein</fullName>
    </submittedName>
</protein>
<name>A0ABT9FRD2_9BACL</name>
<gene>
    <name evidence="4" type="ORF">OIN60_10970</name>
</gene>
<comment type="caution">
    <text evidence="4">The sequence shown here is derived from an EMBL/GenBank/DDBJ whole genome shotgun (WGS) entry which is preliminary data.</text>
</comment>
<feature type="transmembrane region" description="Helical" evidence="2">
    <location>
        <begin position="338"/>
        <end position="357"/>
    </location>
</feature>
<feature type="transmembrane region" description="Helical" evidence="2">
    <location>
        <begin position="7"/>
        <end position="33"/>
    </location>
</feature>
<dbReference type="InterPro" id="IPR051266">
    <property type="entry name" value="CLCR"/>
</dbReference>
<dbReference type="Gene3D" id="3.40.50.410">
    <property type="entry name" value="von Willebrand factor, type A domain"/>
    <property type="match status" value="1"/>
</dbReference>
<keyword evidence="5" id="KW-1185">Reference proteome</keyword>
<dbReference type="SUPFAM" id="SSF53300">
    <property type="entry name" value="vWA-like"/>
    <property type="match status" value="1"/>
</dbReference>
<keyword evidence="2" id="KW-0812">Transmembrane</keyword>
<keyword evidence="2" id="KW-0472">Membrane</keyword>
<feature type="transmembrane region" description="Helical" evidence="2">
    <location>
        <begin position="311"/>
        <end position="331"/>
    </location>
</feature>
<evidence type="ECO:0000256" key="2">
    <source>
        <dbReference type="SAM" id="Phobius"/>
    </source>
</evidence>
<sequence>MMQRKLNIILLLFSLIGGAVGFVIGEILLLRFLDEWPHWLVIGAYFGIMALCIGVFCLIAELINPQLNGISWKQRYSGLSWRLLVPATLAMLFAAGSVLELGYQINPAGAKKVNDLVLVIDNSGSMTENDPNNDRITAAKHMISQMDGNKRVSVILFGDESQVLQPFTPVATDVDKQAVYDKLDQIPNTDAGTNIGLALSETLDQIQDQGNDDNGAMVILLSDGYSDLDTASALAPYIERQIEVNTVGLSITDSGGVGLLQAIAQMTGGIYYDVTDAGQLSLVFGEIYNSLGDRTLVTERTGMYAESTYLAVYRTVALAIIGALIGLALGLMFDNRYLARNFAIGGVPAGLLAGLLLENGLRGSIWLDPVVRFLAALLLAGIIALFSFVLPIRDHRKSSAAKDTGVSTRPGRRGEGFEDAHRNSRSKGF</sequence>
<keyword evidence="2" id="KW-1133">Transmembrane helix</keyword>
<dbReference type="EMBL" id="JAPCKK010000016">
    <property type="protein sequence ID" value="MDP4097293.1"/>
    <property type="molecule type" value="Genomic_DNA"/>
</dbReference>
<evidence type="ECO:0000313" key="5">
    <source>
        <dbReference type="Proteomes" id="UP001241848"/>
    </source>
</evidence>
<dbReference type="PANTHER" id="PTHR10579:SF43">
    <property type="entry name" value="ZINC FINGER (C3HC4-TYPE RING FINGER) FAMILY PROTEIN"/>
    <property type="match status" value="1"/>
</dbReference>
<dbReference type="Pfam" id="PF00092">
    <property type="entry name" value="VWA"/>
    <property type="match status" value="1"/>
</dbReference>
<feature type="region of interest" description="Disordered" evidence="1">
    <location>
        <begin position="401"/>
        <end position="429"/>
    </location>
</feature>
<dbReference type="Proteomes" id="UP001241848">
    <property type="component" value="Unassembled WGS sequence"/>
</dbReference>
<dbReference type="CDD" id="cd00198">
    <property type="entry name" value="vWFA"/>
    <property type="match status" value="1"/>
</dbReference>
<feature type="compositionally biased region" description="Basic and acidic residues" evidence="1">
    <location>
        <begin position="412"/>
        <end position="422"/>
    </location>
</feature>
<accession>A0ABT9FRD2</accession>
<dbReference type="SMART" id="SM00327">
    <property type="entry name" value="VWA"/>
    <property type="match status" value="1"/>
</dbReference>
<dbReference type="InterPro" id="IPR002035">
    <property type="entry name" value="VWF_A"/>
</dbReference>
<organism evidence="4 5">
    <name type="scientific">Paenibacillus zeirhizosphaerae</name>
    <dbReference type="NCBI Taxonomy" id="2987519"/>
    <lineage>
        <taxon>Bacteria</taxon>
        <taxon>Bacillati</taxon>
        <taxon>Bacillota</taxon>
        <taxon>Bacilli</taxon>
        <taxon>Bacillales</taxon>
        <taxon>Paenibacillaceae</taxon>
        <taxon>Paenibacillus</taxon>
    </lineage>
</organism>